<gene>
    <name evidence="1" type="ORF">HOP40_15350</name>
</gene>
<name>A0A6M6JK60_9PSEU</name>
<organism evidence="1 2">
    <name type="scientific">Pseudonocardia broussonetiae</name>
    <dbReference type="NCBI Taxonomy" id="2736640"/>
    <lineage>
        <taxon>Bacteria</taxon>
        <taxon>Bacillati</taxon>
        <taxon>Actinomycetota</taxon>
        <taxon>Actinomycetes</taxon>
        <taxon>Pseudonocardiales</taxon>
        <taxon>Pseudonocardiaceae</taxon>
        <taxon>Pseudonocardia</taxon>
    </lineage>
</organism>
<dbReference type="KEGG" id="pbro:HOP40_15350"/>
<protein>
    <recommendedName>
        <fullName evidence="3">DUF559 domain-containing protein</fullName>
    </recommendedName>
</protein>
<dbReference type="EMBL" id="CP053564">
    <property type="protein sequence ID" value="QJY47022.1"/>
    <property type="molecule type" value="Genomic_DNA"/>
</dbReference>
<evidence type="ECO:0000313" key="1">
    <source>
        <dbReference type="EMBL" id="QJY47022.1"/>
    </source>
</evidence>
<keyword evidence="2" id="KW-1185">Reference proteome</keyword>
<dbReference type="AlphaFoldDB" id="A0A6M6JK60"/>
<accession>A0A6M6JK60</accession>
<proteinExistence type="predicted"/>
<evidence type="ECO:0000313" key="2">
    <source>
        <dbReference type="Proteomes" id="UP000505377"/>
    </source>
</evidence>
<sequence length="324" mass="35275">MTSSRARTRLDLRARFPHGVASARQLEACGVPQRTTYHRCRPGGPWQRPLPGIIVLSSGHVTDDQVVMAALLLGGPDAVVSGMEACRRYGLRRGPAALRRAGPPPEVELILPHGRQVRGVGFVHVERTHRMPEPRLHGGFPLAPPERALLAVARRLHDYREIAELFSEAVQRGLTTVGALWTEMELGSRRGTANPRAVLREVSEGVRSAAELDAKKLLARAGLPPAVWNVEVFDARGRLLGVADCWFDDVALAWEIDSTEWHLSPADHDRTVRRAAAFGAAGAIVFPSKPGDVRRAGAAVIAQLRAAHAHAATRPRPALTIRPR</sequence>
<dbReference type="RefSeq" id="WP_172159138.1">
    <property type="nucleotide sequence ID" value="NZ_CP053564.1"/>
</dbReference>
<evidence type="ECO:0008006" key="3">
    <source>
        <dbReference type="Google" id="ProtNLM"/>
    </source>
</evidence>
<reference evidence="1 2" key="1">
    <citation type="submission" date="2020-05" db="EMBL/GenBank/DDBJ databases">
        <authorList>
            <person name="Mo P."/>
        </authorList>
    </citation>
    <scope>NUCLEOTIDE SEQUENCE [LARGE SCALE GENOMIC DNA]</scope>
    <source>
        <strain evidence="1 2">Gen01</strain>
    </source>
</reference>
<dbReference type="Proteomes" id="UP000505377">
    <property type="component" value="Chromosome"/>
</dbReference>